<accession>A0A0E9RG31</accession>
<proteinExistence type="predicted"/>
<reference evidence="2" key="1">
    <citation type="submission" date="2014-11" db="EMBL/GenBank/DDBJ databases">
        <authorList>
            <person name="Amaro Gonzalez C."/>
        </authorList>
    </citation>
    <scope>NUCLEOTIDE SEQUENCE</scope>
</reference>
<feature type="signal peptide" evidence="1">
    <location>
        <begin position="1"/>
        <end position="17"/>
    </location>
</feature>
<keyword evidence="1" id="KW-0732">Signal</keyword>
<reference evidence="2" key="2">
    <citation type="journal article" date="2015" name="Fish Shellfish Immunol.">
        <title>Early steps in the European eel (Anguilla anguilla)-Vibrio vulnificus interaction in the gills: Role of the RtxA13 toxin.</title>
        <authorList>
            <person name="Callol A."/>
            <person name="Pajuelo D."/>
            <person name="Ebbesson L."/>
            <person name="Teles M."/>
            <person name="MacKenzie S."/>
            <person name="Amaro C."/>
        </authorList>
    </citation>
    <scope>NUCLEOTIDE SEQUENCE</scope>
</reference>
<evidence type="ECO:0000313" key="2">
    <source>
        <dbReference type="EMBL" id="JAH27298.1"/>
    </source>
</evidence>
<organism evidence="2">
    <name type="scientific">Anguilla anguilla</name>
    <name type="common">European freshwater eel</name>
    <name type="synonym">Muraena anguilla</name>
    <dbReference type="NCBI Taxonomy" id="7936"/>
    <lineage>
        <taxon>Eukaryota</taxon>
        <taxon>Metazoa</taxon>
        <taxon>Chordata</taxon>
        <taxon>Craniata</taxon>
        <taxon>Vertebrata</taxon>
        <taxon>Euteleostomi</taxon>
        <taxon>Actinopterygii</taxon>
        <taxon>Neopterygii</taxon>
        <taxon>Teleostei</taxon>
        <taxon>Anguilliformes</taxon>
        <taxon>Anguillidae</taxon>
        <taxon>Anguilla</taxon>
    </lineage>
</organism>
<dbReference type="AlphaFoldDB" id="A0A0E9RG31"/>
<name>A0A0E9RG31_ANGAN</name>
<evidence type="ECO:0000256" key="1">
    <source>
        <dbReference type="SAM" id="SignalP"/>
    </source>
</evidence>
<feature type="chain" id="PRO_5002431647" evidence="1">
    <location>
        <begin position="18"/>
        <end position="40"/>
    </location>
</feature>
<dbReference type="EMBL" id="GBXM01081279">
    <property type="protein sequence ID" value="JAH27298.1"/>
    <property type="molecule type" value="Transcribed_RNA"/>
</dbReference>
<protein>
    <submittedName>
        <fullName evidence="2">Uncharacterized protein</fullName>
    </submittedName>
</protein>
<sequence>MITQCLTFILFCPRCCIWLGLCSFEISCHRITEGILLYFL</sequence>